<name>A0A7S0Q071_9EUKA</name>
<gene>
    <name evidence="2" type="ORF">CPEL01642_LOCUS9608</name>
</gene>
<accession>A0A7S0Q071</accession>
<keyword evidence="1" id="KW-0732">Signal</keyword>
<sequence>MIARIALLALTVPVAAFHSTADENPVYGFFNKFFVCQSQNSVPCLFETGVFAENVELVVRDMTNKKTQYLKGYGGTFDFFCEFWSRFSDPTLLFTEGAVVIDSDTSSPYLIPATYQVLWVYTLPTKGIEEESITWTLDPTSGAALSVIISYTGEEFIKEGDPGYFCEDPSKVDGLQEWLNSK</sequence>
<protein>
    <submittedName>
        <fullName evidence="2">Uncharacterized protein</fullName>
    </submittedName>
</protein>
<organism evidence="2">
    <name type="scientific">Coccolithus braarudii</name>
    <dbReference type="NCBI Taxonomy" id="221442"/>
    <lineage>
        <taxon>Eukaryota</taxon>
        <taxon>Haptista</taxon>
        <taxon>Haptophyta</taxon>
        <taxon>Prymnesiophyceae</taxon>
        <taxon>Coccolithales</taxon>
        <taxon>Coccolithaceae</taxon>
        <taxon>Coccolithus</taxon>
    </lineage>
</organism>
<feature type="chain" id="PRO_5031460436" evidence="1">
    <location>
        <begin position="17"/>
        <end position="182"/>
    </location>
</feature>
<proteinExistence type="predicted"/>
<dbReference type="AlphaFoldDB" id="A0A7S0Q071"/>
<feature type="signal peptide" evidence="1">
    <location>
        <begin position="1"/>
        <end position="16"/>
    </location>
</feature>
<dbReference type="EMBL" id="HBEY01020034">
    <property type="protein sequence ID" value="CAD8606273.1"/>
    <property type="molecule type" value="Transcribed_RNA"/>
</dbReference>
<evidence type="ECO:0000256" key="1">
    <source>
        <dbReference type="SAM" id="SignalP"/>
    </source>
</evidence>
<evidence type="ECO:0000313" key="2">
    <source>
        <dbReference type="EMBL" id="CAD8606273.1"/>
    </source>
</evidence>
<reference evidence="2" key="1">
    <citation type="submission" date="2021-01" db="EMBL/GenBank/DDBJ databases">
        <authorList>
            <person name="Corre E."/>
            <person name="Pelletier E."/>
            <person name="Niang G."/>
            <person name="Scheremetjew M."/>
            <person name="Finn R."/>
            <person name="Kale V."/>
            <person name="Holt S."/>
            <person name="Cochrane G."/>
            <person name="Meng A."/>
            <person name="Brown T."/>
            <person name="Cohen L."/>
        </authorList>
    </citation>
    <scope>NUCLEOTIDE SEQUENCE</scope>
    <source>
        <strain evidence="2">PLY182g</strain>
    </source>
</reference>